<evidence type="ECO:0000313" key="7">
    <source>
        <dbReference type="EMBL" id="CAF9927641.1"/>
    </source>
</evidence>
<dbReference type="InterPro" id="IPR006620">
    <property type="entry name" value="Pro_4_hyd_alph"/>
</dbReference>
<gene>
    <name evidence="7" type="ORF">GOMPHAMPRED_004459</name>
</gene>
<evidence type="ECO:0000256" key="4">
    <source>
        <dbReference type="ARBA" id="ARBA00023002"/>
    </source>
</evidence>
<dbReference type="GO" id="GO:0005506">
    <property type="term" value="F:iron ion binding"/>
    <property type="evidence" value="ECO:0007669"/>
    <property type="project" value="InterPro"/>
</dbReference>
<dbReference type="EMBL" id="CAJPDQ010000027">
    <property type="protein sequence ID" value="CAF9927641.1"/>
    <property type="molecule type" value="Genomic_DNA"/>
</dbReference>
<evidence type="ECO:0000256" key="5">
    <source>
        <dbReference type="ARBA" id="ARBA00023004"/>
    </source>
</evidence>
<keyword evidence="5" id="KW-0408">Iron</keyword>
<dbReference type="OrthoDB" id="69177at2759"/>
<feature type="domain" description="Prolyl 4-hydroxylase alpha subunit" evidence="6">
    <location>
        <begin position="47"/>
        <end position="259"/>
    </location>
</feature>
<sequence>MASTNNSGGAPSTTFSYDSEFLQTSAPFPTKSSVDFVAGGIPQYDGHYAVILDGIFTAEECTQLVAIASAANKGVWDRALVNVGGGRQAHLTDIRNCGRILYDDIELTNRIWNRIKPHVPELLRIESPPKQYKTGLWSKPSVKIAKGLNERLRFLKYGPGEYFERHCDGRFAREALDGSGDEFSVFTIHLYLNEGGKEEEELIGGSTSFFSPWGYQGQEKEIRVKPKVGRVLIFQHAGLLHSGEEVLKGLKLTMRTDIMYQILKEEK</sequence>
<comment type="caution">
    <text evidence="7">The sequence shown here is derived from an EMBL/GenBank/DDBJ whole genome shotgun (WGS) entry which is preliminary data.</text>
</comment>
<evidence type="ECO:0000256" key="2">
    <source>
        <dbReference type="ARBA" id="ARBA00022723"/>
    </source>
</evidence>
<dbReference type="GO" id="GO:0005783">
    <property type="term" value="C:endoplasmic reticulum"/>
    <property type="evidence" value="ECO:0007669"/>
    <property type="project" value="TreeGrafter"/>
</dbReference>
<dbReference type="GO" id="GO:0004656">
    <property type="term" value="F:procollagen-proline 4-dioxygenase activity"/>
    <property type="evidence" value="ECO:0007669"/>
    <property type="project" value="TreeGrafter"/>
</dbReference>
<keyword evidence="2" id="KW-0479">Metal-binding</keyword>
<dbReference type="AlphaFoldDB" id="A0A8H3FKH2"/>
<proteinExistence type="predicted"/>
<keyword evidence="3" id="KW-0223">Dioxygenase</keyword>
<reference evidence="7" key="1">
    <citation type="submission" date="2021-03" db="EMBL/GenBank/DDBJ databases">
        <authorList>
            <person name="Tagirdzhanova G."/>
        </authorList>
    </citation>
    <scope>NUCLEOTIDE SEQUENCE</scope>
</reference>
<name>A0A8H3FKH2_9LECA</name>
<evidence type="ECO:0000313" key="8">
    <source>
        <dbReference type="Proteomes" id="UP000664169"/>
    </source>
</evidence>
<accession>A0A8H3FKH2</accession>
<evidence type="ECO:0000256" key="1">
    <source>
        <dbReference type="ARBA" id="ARBA00001961"/>
    </source>
</evidence>
<evidence type="ECO:0000259" key="6">
    <source>
        <dbReference type="SMART" id="SM00702"/>
    </source>
</evidence>
<dbReference type="Gene3D" id="2.60.120.620">
    <property type="entry name" value="q2cbj1_9rhob like domain"/>
    <property type="match status" value="1"/>
</dbReference>
<dbReference type="Pfam" id="PF13640">
    <property type="entry name" value="2OG-FeII_Oxy_3"/>
    <property type="match status" value="1"/>
</dbReference>
<dbReference type="GO" id="GO:0031418">
    <property type="term" value="F:L-ascorbic acid binding"/>
    <property type="evidence" value="ECO:0007669"/>
    <property type="project" value="InterPro"/>
</dbReference>
<protein>
    <recommendedName>
        <fullName evidence="6">Prolyl 4-hydroxylase alpha subunit domain-containing protein</fullName>
    </recommendedName>
</protein>
<dbReference type="InterPro" id="IPR044862">
    <property type="entry name" value="Pro_4_hyd_alph_FE2OG_OXY"/>
</dbReference>
<comment type="cofactor">
    <cofactor evidence="1">
        <name>L-ascorbate</name>
        <dbReference type="ChEBI" id="CHEBI:38290"/>
    </cofactor>
</comment>
<keyword evidence="4" id="KW-0560">Oxidoreductase</keyword>
<keyword evidence="8" id="KW-1185">Reference proteome</keyword>
<dbReference type="PANTHER" id="PTHR10869">
    <property type="entry name" value="PROLYL 4-HYDROXYLASE ALPHA SUBUNIT"/>
    <property type="match status" value="1"/>
</dbReference>
<evidence type="ECO:0000256" key="3">
    <source>
        <dbReference type="ARBA" id="ARBA00022964"/>
    </source>
</evidence>
<dbReference type="PANTHER" id="PTHR10869:SF241">
    <property type="entry name" value="FE2OG DIOXYGENASE DOMAIN-CONTAINING PROTEIN"/>
    <property type="match status" value="1"/>
</dbReference>
<dbReference type="InterPro" id="IPR045054">
    <property type="entry name" value="P4HA-like"/>
</dbReference>
<dbReference type="Proteomes" id="UP000664169">
    <property type="component" value="Unassembled WGS sequence"/>
</dbReference>
<dbReference type="SMART" id="SM00702">
    <property type="entry name" value="P4Hc"/>
    <property type="match status" value="1"/>
</dbReference>
<organism evidence="7 8">
    <name type="scientific">Gomphillus americanus</name>
    <dbReference type="NCBI Taxonomy" id="1940652"/>
    <lineage>
        <taxon>Eukaryota</taxon>
        <taxon>Fungi</taxon>
        <taxon>Dikarya</taxon>
        <taxon>Ascomycota</taxon>
        <taxon>Pezizomycotina</taxon>
        <taxon>Lecanoromycetes</taxon>
        <taxon>OSLEUM clade</taxon>
        <taxon>Ostropomycetidae</taxon>
        <taxon>Ostropales</taxon>
        <taxon>Graphidaceae</taxon>
        <taxon>Gomphilloideae</taxon>
        <taxon>Gomphillus</taxon>
    </lineage>
</organism>